<gene>
    <name evidence="2" type="ORF">POBO1169_LOCUS17739</name>
</gene>
<reference evidence="2" key="1">
    <citation type="submission" date="2021-01" db="EMBL/GenBank/DDBJ databases">
        <authorList>
            <person name="Corre E."/>
            <person name="Pelletier E."/>
            <person name="Niang G."/>
            <person name="Scheremetjew M."/>
            <person name="Finn R."/>
            <person name="Kale V."/>
            <person name="Holt S."/>
            <person name="Cochrane G."/>
            <person name="Meng A."/>
            <person name="Brown T."/>
            <person name="Cohen L."/>
        </authorList>
    </citation>
    <scope>NUCLEOTIDE SEQUENCE</scope>
    <source>
        <strain evidence="2">CCMP722</strain>
    </source>
</reference>
<evidence type="ECO:0000256" key="1">
    <source>
        <dbReference type="SAM" id="MobiDB-lite"/>
    </source>
</evidence>
<dbReference type="EMBL" id="HBFA01035402">
    <property type="protein sequence ID" value="CAD8686519.1"/>
    <property type="molecule type" value="Transcribed_RNA"/>
</dbReference>
<dbReference type="AlphaFoldDB" id="A0A7S0RUL4"/>
<protein>
    <submittedName>
        <fullName evidence="2">Uncharacterized protein</fullName>
    </submittedName>
</protein>
<name>A0A7S0RUL4_9CHLO</name>
<accession>A0A7S0RUL4</accession>
<proteinExistence type="predicted"/>
<sequence>MRRRMARATTARRRASFSSNWLALSPGSPMPGWAGGGRPWRGGLPPSPGGTAPPGKSDLPDLASAFILASASAEKEESGRRSDAVWKCSPLRGSREPNLLPGLEGVPGWRLEEGW</sequence>
<feature type="region of interest" description="Disordered" evidence="1">
    <location>
        <begin position="1"/>
        <end position="59"/>
    </location>
</feature>
<evidence type="ECO:0000313" key="2">
    <source>
        <dbReference type="EMBL" id="CAD8686519.1"/>
    </source>
</evidence>
<organism evidence="2">
    <name type="scientific">Pyramimonas obovata</name>
    <dbReference type="NCBI Taxonomy" id="1411642"/>
    <lineage>
        <taxon>Eukaryota</taxon>
        <taxon>Viridiplantae</taxon>
        <taxon>Chlorophyta</taxon>
        <taxon>Pyramimonadophyceae</taxon>
        <taxon>Pyramimonadales</taxon>
        <taxon>Pyramimonadaceae</taxon>
        <taxon>Pyramimonas</taxon>
        <taxon>Pyramimonas incertae sedis</taxon>
    </lineage>
</organism>
<feature type="compositionally biased region" description="Basic residues" evidence="1">
    <location>
        <begin position="1"/>
        <end position="15"/>
    </location>
</feature>